<dbReference type="Proteomes" id="UP000019131">
    <property type="component" value="Unassembled WGS sequence"/>
</dbReference>
<evidence type="ECO:0000313" key="2">
    <source>
        <dbReference type="Proteomes" id="UP000019131"/>
    </source>
</evidence>
<organism evidence="1 2">
    <name type="scientific">Bacteroides reticulotermitis JCM 10512</name>
    <dbReference type="NCBI Taxonomy" id="1445607"/>
    <lineage>
        <taxon>Bacteria</taxon>
        <taxon>Pseudomonadati</taxon>
        <taxon>Bacteroidota</taxon>
        <taxon>Bacteroidia</taxon>
        <taxon>Bacteroidales</taxon>
        <taxon>Bacteroidaceae</taxon>
        <taxon>Bacteroides</taxon>
    </lineage>
</organism>
<keyword evidence="2" id="KW-1185">Reference proteome</keyword>
<sequence>MPYLFCNTVKALESIPVPILKRHPANPDQLRLDAVQVGYFPFIQQATAVVQVLIPEDGNRIPRLEEQSDPFSP</sequence>
<name>W4ULA2_9BACE</name>
<reference evidence="1 2" key="1">
    <citation type="journal article" date="2014" name="Genome Announc.">
        <title>Draft Genome Sequence of Bacteroides reticulotermitis Strain JCM 10512T, Isolated from the Gut of a Termite.</title>
        <authorList>
            <person name="Yuki M."/>
            <person name="Oshima K."/>
            <person name="Suda W."/>
            <person name="Sakamoto M."/>
            <person name="Iida T."/>
            <person name="Hattori M."/>
            <person name="Ohkuma M."/>
        </authorList>
    </citation>
    <scope>NUCLEOTIDE SEQUENCE [LARGE SCALE GENOMIC DNA]</scope>
    <source>
        <strain evidence="1 2">JCM 10512</strain>
    </source>
</reference>
<dbReference type="AlphaFoldDB" id="W4ULA2"/>
<gene>
    <name evidence="1" type="ORF">JCM10512_74</name>
</gene>
<comment type="caution">
    <text evidence="1">The sequence shown here is derived from an EMBL/GenBank/DDBJ whole genome shotgun (WGS) entry which is preliminary data.</text>
</comment>
<protein>
    <submittedName>
        <fullName evidence="1">Uncharacterized protein</fullName>
    </submittedName>
</protein>
<dbReference type="EMBL" id="BAIV01000001">
    <property type="protein sequence ID" value="GAE81910.1"/>
    <property type="molecule type" value="Genomic_DNA"/>
</dbReference>
<proteinExistence type="predicted"/>
<evidence type="ECO:0000313" key="1">
    <source>
        <dbReference type="EMBL" id="GAE81910.1"/>
    </source>
</evidence>
<accession>W4ULA2</accession>